<feature type="transmembrane region" description="Helical" evidence="1">
    <location>
        <begin position="175"/>
        <end position="203"/>
    </location>
</feature>
<keyword evidence="1" id="KW-1133">Transmembrane helix</keyword>
<protein>
    <submittedName>
        <fullName evidence="2">Uncharacterized protein</fullName>
    </submittedName>
</protein>
<name>A0A9P6D9T6_PLEER</name>
<comment type="caution">
    <text evidence="2">The sequence shown here is derived from an EMBL/GenBank/DDBJ whole genome shotgun (WGS) entry which is preliminary data.</text>
</comment>
<feature type="transmembrane region" description="Helical" evidence="1">
    <location>
        <begin position="94"/>
        <end position="120"/>
    </location>
</feature>
<keyword evidence="1" id="KW-0812">Transmembrane</keyword>
<reference evidence="2" key="1">
    <citation type="submission" date="2020-11" db="EMBL/GenBank/DDBJ databases">
        <authorList>
            <consortium name="DOE Joint Genome Institute"/>
            <person name="Ahrendt S."/>
            <person name="Riley R."/>
            <person name="Andreopoulos W."/>
            <person name="Labutti K."/>
            <person name="Pangilinan J."/>
            <person name="Ruiz-Duenas F.J."/>
            <person name="Barrasa J.M."/>
            <person name="Sanchez-Garcia M."/>
            <person name="Camarero S."/>
            <person name="Miyauchi S."/>
            <person name="Serrano A."/>
            <person name="Linde D."/>
            <person name="Babiker R."/>
            <person name="Drula E."/>
            <person name="Ayuso-Fernandez I."/>
            <person name="Pacheco R."/>
            <person name="Padilla G."/>
            <person name="Ferreira P."/>
            <person name="Barriuso J."/>
            <person name="Kellner H."/>
            <person name="Castanera R."/>
            <person name="Alfaro M."/>
            <person name="Ramirez L."/>
            <person name="Pisabarro A.G."/>
            <person name="Kuo A."/>
            <person name="Tritt A."/>
            <person name="Lipzen A."/>
            <person name="He G."/>
            <person name="Yan M."/>
            <person name="Ng V."/>
            <person name="Cullen D."/>
            <person name="Martin F."/>
            <person name="Rosso M.-N."/>
            <person name="Henrissat B."/>
            <person name="Hibbett D."/>
            <person name="Martinez A.T."/>
            <person name="Grigoriev I.V."/>
        </authorList>
    </citation>
    <scope>NUCLEOTIDE SEQUENCE</scope>
    <source>
        <strain evidence="2">ATCC 90797</strain>
    </source>
</reference>
<dbReference type="Proteomes" id="UP000807025">
    <property type="component" value="Unassembled WGS sequence"/>
</dbReference>
<proteinExistence type="predicted"/>
<feature type="transmembrane region" description="Helical" evidence="1">
    <location>
        <begin position="56"/>
        <end position="74"/>
    </location>
</feature>
<evidence type="ECO:0000313" key="2">
    <source>
        <dbReference type="EMBL" id="KAF9496702.1"/>
    </source>
</evidence>
<gene>
    <name evidence="2" type="ORF">BDN71DRAFT_1445962</name>
</gene>
<feature type="transmembrane region" description="Helical" evidence="1">
    <location>
        <begin position="29"/>
        <end position="49"/>
    </location>
</feature>
<dbReference type="OrthoDB" id="2896404at2759"/>
<sequence length="318" mass="35155">MNSLITARGPDSIQGAGSPASPLITAFNGVQMTGLVLLLAVVLTAWLAPTVKRSPAWYNVIISWIFSSSSFLLLMGRQTGPNPPSGLCLVQSMFIYAAPAMNACVCLCFALELFFSVFGATTQTRTSFKWRLFIVSLPYVTAFLVCLEVLTIGLINRNLVERNAIGMYCHLTISAPSIVTGVIVIFVMISVLPVVAVVIFMFMRNWSNFRTLCAEENGGVPRRMMIRFGIFCVLPLPIITISLVSWQFSDRSPSAAPLAIVIATLPIMIALIFGTQWDILHVWMFWKRHRHPVCPMSPVKPLSREEIELDIKPSLSNV</sequence>
<accession>A0A9P6D9T6</accession>
<keyword evidence="3" id="KW-1185">Reference proteome</keyword>
<organism evidence="2 3">
    <name type="scientific">Pleurotus eryngii</name>
    <name type="common">Boletus of the steppes</name>
    <dbReference type="NCBI Taxonomy" id="5323"/>
    <lineage>
        <taxon>Eukaryota</taxon>
        <taxon>Fungi</taxon>
        <taxon>Dikarya</taxon>
        <taxon>Basidiomycota</taxon>
        <taxon>Agaricomycotina</taxon>
        <taxon>Agaricomycetes</taxon>
        <taxon>Agaricomycetidae</taxon>
        <taxon>Agaricales</taxon>
        <taxon>Pleurotineae</taxon>
        <taxon>Pleurotaceae</taxon>
        <taxon>Pleurotus</taxon>
    </lineage>
</organism>
<dbReference type="EMBL" id="MU154550">
    <property type="protein sequence ID" value="KAF9496702.1"/>
    <property type="molecule type" value="Genomic_DNA"/>
</dbReference>
<feature type="transmembrane region" description="Helical" evidence="1">
    <location>
        <begin position="224"/>
        <end position="246"/>
    </location>
</feature>
<evidence type="ECO:0000313" key="3">
    <source>
        <dbReference type="Proteomes" id="UP000807025"/>
    </source>
</evidence>
<feature type="transmembrane region" description="Helical" evidence="1">
    <location>
        <begin position="258"/>
        <end position="280"/>
    </location>
</feature>
<evidence type="ECO:0000256" key="1">
    <source>
        <dbReference type="SAM" id="Phobius"/>
    </source>
</evidence>
<feature type="transmembrane region" description="Helical" evidence="1">
    <location>
        <begin position="132"/>
        <end position="155"/>
    </location>
</feature>
<keyword evidence="1" id="KW-0472">Membrane</keyword>
<dbReference type="AlphaFoldDB" id="A0A9P6D9T6"/>